<keyword evidence="3 5" id="KW-0949">S-adenosyl-L-methionine</keyword>
<proteinExistence type="inferred from homology"/>
<dbReference type="RefSeq" id="WP_230573233.1">
    <property type="nucleotide sequence ID" value="NZ_CAKJTI010000001.1"/>
</dbReference>
<sequence>MINKPLLQKRFNQAAVSYDQYANVQKKMANQLLVYMKKHYDAAAQIRILELGCGTGYVTEKLATSFPNATITAVDFAESMIAKAKTQCNMESVTFRCEDIEHMKLYEQYDVMISNATFQWLNDLSATLANLYNHLHEDGVLLFSTFGNKTFHELHTSFQRAKTACAIADATTVGQTFLTGLQLQELCKRIMGDIHVAETCYIETFATVREFLQSIRKVGATNSNEGSYCQSPSIFRNMLRIYERDFMEDGRIAATYHALFSYMKKEGKRINETCTNENKLEANRI</sequence>
<evidence type="ECO:0000313" key="7">
    <source>
        <dbReference type="EMBL" id="CAG9610866.1"/>
    </source>
</evidence>
<comment type="pathway">
    <text evidence="5">Cofactor biosynthesis; biotin biosynthesis.</text>
</comment>
<keyword evidence="8" id="KW-1185">Reference proteome</keyword>
<evidence type="ECO:0000256" key="3">
    <source>
        <dbReference type="ARBA" id="ARBA00022691"/>
    </source>
</evidence>
<keyword evidence="2 5" id="KW-0808">Transferase</keyword>
<dbReference type="InterPro" id="IPR025714">
    <property type="entry name" value="Methyltranfer_dom"/>
</dbReference>
<evidence type="ECO:0000256" key="1">
    <source>
        <dbReference type="ARBA" id="ARBA00022603"/>
    </source>
</evidence>
<keyword evidence="1 5" id="KW-0489">Methyltransferase</keyword>
<dbReference type="NCBIfam" id="TIGR02072">
    <property type="entry name" value="BioC"/>
    <property type="match status" value="1"/>
</dbReference>
<dbReference type="GO" id="GO:0102130">
    <property type="term" value="F:malonyl-CoA methyltransferase activity"/>
    <property type="evidence" value="ECO:0007669"/>
    <property type="project" value="UniProtKB-EC"/>
</dbReference>
<accession>A0ABN7ZUV6</accession>
<comment type="catalytic activity">
    <reaction evidence="5">
        <text>malonyl-[ACP] + S-adenosyl-L-methionine = malonyl-[ACP] methyl ester + S-adenosyl-L-homocysteine</text>
        <dbReference type="Rhea" id="RHEA:17105"/>
        <dbReference type="Rhea" id="RHEA-COMP:9623"/>
        <dbReference type="Rhea" id="RHEA-COMP:9954"/>
        <dbReference type="ChEBI" id="CHEBI:57856"/>
        <dbReference type="ChEBI" id="CHEBI:59789"/>
        <dbReference type="ChEBI" id="CHEBI:78449"/>
        <dbReference type="ChEBI" id="CHEBI:78845"/>
        <dbReference type="EC" id="2.1.1.197"/>
    </reaction>
</comment>
<feature type="domain" description="Methyltransferase" evidence="6">
    <location>
        <begin position="45"/>
        <end position="159"/>
    </location>
</feature>
<dbReference type="PANTHER" id="PTHR43861">
    <property type="entry name" value="TRANS-ACONITATE 2-METHYLTRANSFERASE-RELATED"/>
    <property type="match status" value="1"/>
</dbReference>
<evidence type="ECO:0000259" key="6">
    <source>
        <dbReference type="Pfam" id="PF13847"/>
    </source>
</evidence>
<keyword evidence="4 5" id="KW-0093">Biotin biosynthesis</keyword>
<dbReference type="SUPFAM" id="SSF53335">
    <property type="entry name" value="S-adenosyl-L-methionine-dependent methyltransferases"/>
    <property type="match status" value="1"/>
</dbReference>
<dbReference type="HAMAP" id="MF_00835">
    <property type="entry name" value="BioC"/>
    <property type="match status" value="1"/>
</dbReference>
<dbReference type="GO" id="GO:0032259">
    <property type="term" value="P:methylation"/>
    <property type="evidence" value="ECO:0007669"/>
    <property type="project" value="UniProtKB-KW"/>
</dbReference>
<dbReference type="PANTHER" id="PTHR43861:SF1">
    <property type="entry name" value="TRANS-ACONITATE 2-METHYLTRANSFERASE"/>
    <property type="match status" value="1"/>
</dbReference>
<dbReference type="Pfam" id="PF13847">
    <property type="entry name" value="Methyltransf_31"/>
    <property type="match status" value="1"/>
</dbReference>
<name>A0ABN7ZUV6_9BACI</name>
<evidence type="ECO:0000256" key="2">
    <source>
        <dbReference type="ARBA" id="ARBA00022679"/>
    </source>
</evidence>
<reference evidence="7 8" key="1">
    <citation type="submission" date="2021-10" db="EMBL/GenBank/DDBJ databases">
        <authorList>
            <person name="Criscuolo A."/>
        </authorList>
    </citation>
    <scope>NUCLEOTIDE SEQUENCE [LARGE SCALE GENOMIC DNA]</scope>
    <source>
        <strain evidence="8">CIP 111899</strain>
    </source>
</reference>
<dbReference type="InterPro" id="IPR029063">
    <property type="entry name" value="SAM-dependent_MTases_sf"/>
</dbReference>
<comment type="function">
    <text evidence="5">Converts the free carboxyl group of a malonyl-thioester to its methyl ester by transfer of a methyl group from S-adenosyl-L-methionine (SAM). It allows to synthesize pimeloyl-ACP via the fatty acid synthetic pathway.</text>
</comment>
<gene>
    <name evidence="5 7" type="primary">bioC</name>
    <name evidence="7" type="ORF">BACCIP111899_00038</name>
</gene>
<protein>
    <recommendedName>
        <fullName evidence="5">Malonyl-[acyl-carrier protein] O-methyltransferase</fullName>
        <shortName evidence="5">Malonyl-ACP O-methyltransferase</shortName>
        <ecNumber evidence="5">2.1.1.197</ecNumber>
    </recommendedName>
    <alternativeName>
        <fullName evidence="5">Biotin synthesis protein BioC</fullName>
    </alternativeName>
</protein>
<evidence type="ECO:0000256" key="5">
    <source>
        <dbReference type="HAMAP-Rule" id="MF_00835"/>
    </source>
</evidence>
<dbReference type="EC" id="2.1.1.197" evidence="5"/>
<evidence type="ECO:0000313" key="8">
    <source>
        <dbReference type="Proteomes" id="UP000789423"/>
    </source>
</evidence>
<comment type="similarity">
    <text evidence="5">Belongs to the methyltransferase superfamily.</text>
</comment>
<organism evidence="7 8">
    <name type="scientific">Bacillus rhizoplanae</name>
    <dbReference type="NCBI Taxonomy" id="2880966"/>
    <lineage>
        <taxon>Bacteria</taxon>
        <taxon>Bacillati</taxon>
        <taxon>Bacillota</taxon>
        <taxon>Bacilli</taxon>
        <taxon>Bacillales</taxon>
        <taxon>Bacillaceae</taxon>
        <taxon>Bacillus</taxon>
    </lineage>
</organism>
<dbReference type="Proteomes" id="UP000789423">
    <property type="component" value="Unassembled WGS sequence"/>
</dbReference>
<dbReference type="CDD" id="cd02440">
    <property type="entry name" value="AdoMet_MTases"/>
    <property type="match status" value="1"/>
</dbReference>
<dbReference type="EMBL" id="CAKJTI010000001">
    <property type="protein sequence ID" value="CAG9610866.1"/>
    <property type="molecule type" value="Genomic_DNA"/>
</dbReference>
<evidence type="ECO:0000256" key="4">
    <source>
        <dbReference type="ARBA" id="ARBA00022756"/>
    </source>
</evidence>
<dbReference type="InterPro" id="IPR011814">
    <property type="entry name" value="BioC"/>
</dbReference>
<comment type="caution">
    <text evidence="7">The sequence shown here is derived from an EMBL/GenBank/DDBJ whole genome shotgun (WGS) entry which is preliminary data.</text>
</comment>
<dbReference type="Gene3D" id="3.40.50.150">
    <property type="entry name" value="Vaccinia Virus protein VP39"/>
    <property type="match status" value="1"/>
</dbReference>